<evidence type="ECO:0000313" key="3">
    <source>
        <dbReference type="Proteomes" id="UP001166784"/>
    </source>
</evidence>
<organism evidence="2 3">
    <name type="scientific">Streptomyces marispadix</name>
    <dbReference type="NCBI Taxonomy" id="2922868"/>
    <lineage>
        <taxon>Bacteria</taxon>
        <taxon>Bacillati</taxon>
        <taxon>Actinomycetota</taxon>
        <taxon>Actinomycetes</taxon>
        <taxon>Kitasatosporales</taxon>
        <taxon>Streptomycetaceae</taxon>
        <taxon>Streptomyces</taxon>
    </lineage>
</organism>
<dbReference type="RefSeq" id="WP_241061969.1">
    <property type="nucleotide sequence ID" value="NZ_JAKWJU010000002.1"/>
</dbReference>
<evidence type="ECO:0008006" key="4">
    <source>
        <dbReference type="Google" id="ProtNLM"/>
    </source>
</evidence>
<keyword evidence="1" id="KW-1133">Transmembrane helix</keyword>
<feature type="transmembrane region" description="Helical" evidence="1">
    <location>
        <begin position="20"/>
        <end position="52"/>
    </location>
</feature>
<evidence type="ECO:0000256" key="1">
    <source>
        <dbReference type="SAM" id="Phobius"/>
    </source>
</evidence>
<keyword evidence="1" id="KW-0472">Membrane</keyword>
<accession>A0ABS9T3L5</accession>
<protein>
    <recommendedName>
        <fullName evidence="4">Glycine zipper family protein</fullName>
    </recommendedName>
</protein>
<reference evidence="2" key="2">
    <citation type="journal article" date="2023" name="Int. J. Syst. Evol. Microbiol.">
        <title>Streptomyces marispadix sp. nov., isolated from marine beach sediment of the Northern Coast of Portugal.</title>
        <authorList>
            <person name="dos Santos J.D.N."/>
            <person name="Vitorino I.R."/>
            <person name="Kallscheuer N."/>
            <person name="Srivastava A."/>
            <person name="Krautwurst S."/>
            <person name="Marz M."/>
            <person name="Jogler C."/>
            <person name="Lobo Da Cunha A."/>
            <person name="Catita J."/>
            <person name="Goncalves H."/>
            <person name="Gonzalez I."/>
            <person name="Reyes F."/>
            <person name="Lage O.M."/>
        </authorList>
    </citation>
    <scope>NUCLEOTIDE SEQUENCE</scope>
    <source>
        <strain evidence="2">M600PL45_2</strain>
    </source>
</reference>
<proteinExistence type="predicted"/>
<comment type="caution">
    <text evidence="2">The sequence shown here is derived from an EMBL/GenBank/DDBJ whole genome shotgun (WGS) entry which is preliminary data.</text>
</comment>
<sequence length="70" mass="6900">MADKDGESAPASGGNSTTGIVIGIVIGSVIGALMFDDIAIGIAFGLPLGIAIGMLGQSRRKPPETSAEEG</sequence>
<dbReference type="Proteomes" id="UP001166784">
    <property type="component" value="Unassembled WGS sequence"/>
</dbReference>
<reference evidence="2" key="1">
    <citation type="submission" date="2022-03" db="EMBL/GenBank/DDBJ databases">
        <authorList>
            <person name="Santos J.D.N."/>
            <person name="Kallscheuer N."/>
            <person name="Jogler C."/>
            <person name="Lage O.M."/>
        </authorList>
    </citation>
    <scope>NUCLEOTIDE SEQUENCE</scope>
    <source>
        <strain evidence="2">M600PL45_2</strain>
    </source>
</reference>
<keyword evidence="3" id="KW-1185">Reference proteome</keyword>
<dbReference type="EMBL" id="JAKWJU010000002">
    <property type="protein sequence ID" value="MCH6163121.1"/>
    <property type="molecule type" value="Genomic_DNA"/>
</dbReference>
<evidence type="ECO:0000313" key="2">
    <source>
        <dbReference type="EMBL" id="MCH6163121.1"/>
    </source>
</evidence>
<name>A0ABS9T3L5_9ACTN</name>
<gene>
    <name evidence="2" type="ORF">MMA15_22830</name>
</gene>
<keyword evidence="1" id="KW-0812">Transmembrane</keyword>